<dbReference type="AlphaFoldDB" id="A0A977PW83"/>
<dbReference type="KEGG" id="wna:KA717_36865"/>
<feature type="domain" description="GIY-YIG" evidence="1">
    <location>
        <begin position="96"/>
        <end position="177"/>
    </location>
</feature>
<sequence>MAKQLKLFDAPSPYRVARPESLPMSREQLIRWKDSIFAYQQTVKVTPPPQQTSLFELANTTWHQPDEIDPFALPSHSSLFWRQASFAEPLDSSNQGCLYFILDRSIPLLLYVGETKLTPNQRWQGTHDCKDYILQYIELHRRYQLVVEVVSAFWPHIPPQKKILQQWERHLIFKWRSPFNKECWQWWGKPFGS</sequence>
<evidence type="ECO:0000313" key="2">
    <source>
        <dbReference type="EMBL" id="UXE60943.1"/>
    </source>
</evidence>
<gene>
    <name evidence="2" type="ORF">KA717_36865</name>
</gene>
<dbReference type="Proteomes" id="UP001065613">
    <property type="component" value="Chromosome"/>
</dbReference>
<dbReference type="Pfam" id="PF01541">
    <property type="entry name" value="GIY-YIG"/>
    <property type="match status" value="1"/>
</dbReference>
<name>A0A977PW83_9CYAN</name>
<evidence type="ECO:0000259" key="1">
    <source>
        <dbReference type="Pfam" id="PF01541"/>
    </source>
</evidence>
<proteinExistence type="predicted"/>
<accession>A0A977PW83</accession>
<protein>
    <submittedName>
        <fullName evidence="2">GIY-YIG nuclease family protein</fullName>
    </submittedName>
</protein>
<organism evidence="2">
    <name type="scientific">Woronichinia naegeliana WA131</name>
    <dbReference type="NCBI Taxonomy" id="2824559"/>
    <lineage>
        <taxon>Bacteria</taxon>
        <taxon>Bacillati</taxon>
        <taxon>Cyanobacteriota</taxon>
        <taxon>Cyanophyceae</taxon>
        <taxon>Synechococcales</taxon>
        <taxon>Coelosphaeriaceae</taxon>
        <taxon>Woronichinia</taxon>
    </lineage>
</organism>
<dbReference type="InterPro" id="IPR000305">
    <property type="entry name" value="GIY-YIG_endonuc"/>
</dbReference>
<reference evidence="2" key="1">
    <citation type="submission" date="2021-04" db="EMBL/GenBank/DDBJ databases">
        <title>Genome sequence of Woronichinia naegeliana from Washington state freshwater lake bloom.</title>
        <authorList>
            <person name="Dreher T.W."/>
        </authorList>
    </citation>
    <scope>NUCLEOTIDE SEQUENCE</scope>
    <source>
        <strain evidence="2">WA131</strain>
    </source>
</reference>
<dbReference type="EMBL" id="CP073041">
    <property type="protein sequence ID" value="UXE60943.1"/>
    <property type="molecule type" value="Genomic_DNA"/>
</dbReference>